<evidence type="ECO:0000313" key="4">
    <source>
        <dbReference type="Proteomes" id="UP000250163"/>
    </source>
</evidence>
<dbReference type="KEGG" id="mya:MORIYA_3160"/>
<dbReference type="GO" id="GO:0008713">
    <property type="term" value="F:ADP-heptose-lipopolysaccharide heptosyltransferase activity"/>
    <property type="evidence" value="ECO:0007669"/>
    <property type="project" value="TreeGrafter"/>
</dbReference>
<evidence type="ECO:0000313" key="3">
    <source>
        <dbReference type="EMBL" id="SQD79616.1"/>
    </source>
</evidence>
<accession>A0A330LTT0</accession>
<evidence type="ECO:0000256" key="2">
    <source>
        <dbReference type="ARBA" id="ARBA00022679"/>
    </source>
</evidence>
<dbReference type="GO" id="GO:0005829">
    <property type="term" value="C:cytosol"/>
    <property type="evidence" value="ECO:0007669"/>
    <property type="project" value="TreeGrafter"/>
</dbReference>
<protein>
    <submittedName>
        <fullName evidence="3">Lipopolysaccharide core heptosyltransferase OpsX</fullName>
        <ecNumber evidence="3">2.-.-.-</ecNumber>
    </submittedName>
</protein>
<dbReference type="Pfam" id="PF01075">
    <property type="entry name" value="Glyco_transf_9"/>
    <property type="match status" value="1"/>
</dbReference>
<dbReference type="InterPro" id="IPR002201">
    <property type="entry name" value="Glyco_trans_9"/>
</dbReference>
<dbReference type="RefSeq" id="WP_408632086.1">
    <property type="nucleotide sequence ID" value="NZ_LS483250.1"/>
</dbReference>
<dbReference type="FunFam" id="3.40.50.2000:FF:000164">
    <property type="entry name" value="Lipopolysaccharide heptosyltransferase I"/>
    <property type="match status" value="1"/>
</dbReference>
<sequence>MMNMTPPQSICILRFSAIGDVCHAVSVVQAIQRQYPNAKITWVIGKIEAMLVGDIDNVEFIIFDKKTGLKGYSDLRKKLKNRQFDILLHMQVALRASIASLCIKATQRWGFDKTRAKEGQWLFTNHKIKPQSQPHVLDGFMAFAEAIGVPVAPPQWNIPLSTQDNLWAHSQLSHEKKNFIICPSASNAERNWSTKGYAEIANYMHDNNYQVSICGGPTDSEKQLAKDIIQIATAPINNLVGDTSLKQLLAILKHADLVLAPDTGPAHMSTTVGTPIIGLYAHSNPGRTGPYNNLNDVAEVYHQHLPNSEWGQRAKGADLMESISIAAVKNKLARFI</sequence>
<dbReference type="SUPFAM" id="SSF53756">
    <property type="entry name" value="UDP-Glycosyltransferase/glycogen phosphorylase"/>
    <property type="match status" value="1"/>
</dbReference>
<dbReference type="Proteomes" id="UP000250163">
    <property type="component" value="Chromosome MORIYA"/>
</dbReference>
<gene>
    <name evidence="3" type="primary">opsX</name>
    <name evidence="3" type="ORF">MORIYA_3160</name>
</gene>
<dbReference type="EC" id="2.-.-.-" evidence="3"/>
<dbReference type="Gene3D" id="3.40.50.2000">
    <property type="entry name" value="Glycogen Phosphorylase B"/>
    <property type="match status" value="2"/>
</dbReference>
<dbReference type="PANTHER" id="PTHR30160">
    <property type="entry name" value="TETRAACYLDISACCHARIDE 4'-KINASE-RELATED"/>
    <property type="match status" value="1"/>
</dbReference>
<dbReference type="GO" id="GO:0009244">
    <property type="term" value="P:lipopolysaccharide core region biosynthetic process"/>
    <property type="evidence" value="ECO:0007669"/>
    <property type="project" value="TreeGrafter"/>
</dbReference>
<keyword evidence="1" id="KW-0328">Glycosyltransferase</keyword>
<dbReference type="InterPro" id="IPR051199">
    <property type="entry name" value="LPS_LOS_Heptosyltrfase"/>
</dbReference>
<dbReference type="EMBL" id="LS483250">
    <property type="protein sequence ID" value="SQD79616.1"/>
    <property type="molecule type" value="Genomic_DNA"/>
</dbReference>
<dbReference type="PANTHER" id="PTHR30160:SF21">
    <property type="entry name" value="LIPOPOLYSACCHARIDE CORE HEPTOSYLTRANSFERASE OPSX"/>
    <property type="match status" value="1"/>
</dbReference>
<name>A0A330LTT0_9GAMM</name>
<reference evidence="4" key="1">
    <citation type="submission" date="2018-05" db="EMBL/GenBank/DDBJ databases">
        <authorList>
            <person name="Cea G.-C."/>
            <person name="William W."/>
        </authorList>
    </citation>
    <scope>NUCLEOTIDE SEQUENCE [LARGE SCALE GENOMIC DNA]</scope>
    <source>
        <strain evidence="4">DB21MT 5</strain>
    </source>
</reference>
<keyword evidence="2 3" id="KW-0808">Transferase</keyword>
<dbReference type="AlphaFoldDB" id="A0A330LTT0"/>
<evidence type="ECO:0000256" key="1">
    <source>
        <dbReference type="ARBA" id="ARBA00022676"/>
    </source>
</evidence>
<organism evidence="3 4">
    <name type="scientific">Moritella yayanosii</name>
    <dbReference type="NCBI Taxonomy" id="69539"/>
    <lineage>
        <taxon>Bacteria</taxon>
        <taxon>Pseudomonadati</taxon>
        <taxon>Pseudomonadota</taxon>
        <taxon>Gammaproteobacteria</taxon>
        <taxon>Alteromonadales</taxon>
        <taxon>Moritellaceae</taxon>
        <taxon>Moritella</taxon>
    </lineage>
</organism>
<keyword evidence="4" id="KW-1185">Reference proteome</keyword>
<dbReference type="CDD" id="cd03789">
    <property type="entry name" value="GT9_LPS_heptosyltransferase"/>
    <property type="match status" value="1"/>
</dbReference>
<proteinExistence type="predicted"/>